<dbReference type="PROSITE" id="PS00211">
    <property type="entry name" value="ABC_TRANSPORTER_1"/>
    <property type="match status" value="1"/>
</dbReference>
<keyword evidence="3 7" id="KW-0547">Nucleotide-binding</keyword>
<dbReference type="FunFam" id="3.40.50.300:FF:000133">
    <property type="entry name" value="Spermidine/putrescine import ATP-binding protein PotA"/>
    <property type="match status" value="1"/>
</dbReference>
<dbReference type="OrthoDB" id="7813699at2"/>
<dbReference type="InterPro" id="IPR003593">
    <property type="entry name" value="AAA+_ATPase"/>
</dbReference>
<dbReference type="Gene3D" id="2.40.50.140">
    <property type="entry name" value="Nucleic acid-binding proteins"/>
    <property type="match status" value="1"/>
</dbReference>
<dbReference type="InterPro" id="IPR008995">
    <property type="entry name" value="Mo/tungstate-bd_C_term_dom"/>
</dbReference>
<evidence type="ECO:0000256" key="2">
    <source>
        <dbReference type="ARBA" id="ARBA00022475"/>
    </source>
</evidence>
<dbReference type="AlphaFoldDB" id="A0A1Y0EFS3"/>
<evidence type="ECO:0000256" key="6">
    <source>
        <dbReference type="ARBA" id="ARBA00023136"/>
    </source>
</evidence>
<dbReference type="RefSeq" id="WP_087210517.1">
    <property type="nucleotide sequence ID" value="NZ_CP021431.1"/>
</dbReference>
<name>A0A1Y0EFS3_9RHOB</name>
<evidence type="ECO:0000256" key="7">
    <source>
        <dbReference type="RuleBase" id="RU364083"/>
    </source>
</evidence>
<keyword evidence="2 7" id="KW-1003">Cell membrane</keyword>
<dbReference type="GO" id="GO:0015417">
    <property type="term" value="F:ABC-type polyamine transporter activity"/>
    <property type="evidence" value="ECO:0007669"/>
    <property type="project" value="UniProtKB-EC"/>
</dbReference>
<keyword evidence="5 7" id="KW-1278">Translocase</keyword>
<dbReference type="NCBIfam" id="TIGR01187">
    <property type="entry name" value="potA"/>
    <property type="match status" value="1"/>
</dbReference>
<dbReference type="SUPFAM" id="SSF52540">
    <property type="entry name" value="P-loop containing nucleoside triphosphate hydrolases"/>
    <property type="match status" value="1"/>
</dbReference>
<keyword evidence="6 7" id="KW-0472">Membrane</keyword>
<keyword evidence="9" id="KW-0378">Hydrolase</keyword>
<proteinExistence type="inferred from homology"/>
<keyword evidence="4 7" id="KW-0067">ATP-binding</keyword>
<dbReference type="InterPro" id="IPR003439">
    <property type="entry name" value="ABC_transporter-like_ATP-bd"/>
</dbReference>
<dbReference type="GO" id="GO:0015847">
    <property type="term" value="P:putrescine transport"/>
    <property type="evidence" value="ECO:0007669"/>
    <property type="project" value="UniProtKB-ARBA"/>
</dbReference>
<dbReference type="SUPFAM" id="SSF50331">
    <property type="entry name" value="MOP-like"/>
    <property type="match status" value="1"/>
</dbReference>
<dbReference type="Pfam" id="PF08402">
    <property type="entry name" value="TOBE_2"/>
    <property type="match status" value="1"/>
</dbReference>
<evidence type="ECO:0000256" key="3">
    <source>
        <dbReference type="ARBA" id="ARBA00022741"/>
    </source>
</evidence>
<keyword evidence="10" id="KW-1185">Reference proteome</keyword>
<keyword evidence="1 7" id="KW-0813">Transport</keyword>
<evidence type="ECO:0000256" key="1">
    <source>
        <dbReference type="ARBA" id="ARBA00022448"/>
    </source>
</evidence>
<comment type="similarity">
    <text evidence="7">Belongs to the ABC transporter superfamily. Spermidine/putrescine importer (TC 3.A.1.11.1) family.</text>
</comment>
<dbReference type="GO" id="GO:0005524">
    <property type="term" value="F:ATP binding"/>
    <property type="evidence" value="ECO:0007669"/>
    <property type="project" value="UniProtKB-KW"/>
</dbReference>
<dbReference type="EMBL" id="CP021431">
    <property type="protein sequence ID" value="ARU02475.1"/>
    <property type="molecule type" value="Genomic_DNA"/>
</dbReference>
<reference evidence="9 10" key="1">
    <citation type="submission" date="2017-05" db="EMBL/GenBank/DDBJ databases">
        <title>Genome Sequence of Loktanella vestfoldensis Strain SMR4r Isolated from a Culture of the Diatom Skeletonema marinoi.</title>
        <authorList>
            <person name="Topel M."/>
            <person name="Pinder M.I.M."/>
            <person name="Johansson O.N."/>
            <person name="Kourtchenko O."/>
            <person name="Godhe A."/>
            <person name="Clarke A.K."/>
        </authorList>
    </citation>
    <scope>NUCLEOTIDE SEQUENCE [LARGE SCALE GENOMIC DNA]</scope>
    <source>
        <strain evidence="9 10">SMR4r</strain>
    </source>
</reference>
<evidence type="ECO:0000313" key="10">
    <source>
        <dbReference type="Proteomes" id="UP000195273"/>
    </source>
</evidence>
<dbReference type="InterPro" id="IPR027417">
    <property type="entry name" value="P-loop_NTPase"/>
</dbReference>
<dbReference type="Pfam" id="PF00005">
    <property type="entry name" value="ABC_tran"/>
    <property type="match status" value="1"/>
</dbReference>
<accession>A0A1Y0EFS3</accession>
<dbReference type="PANTHER" id="PTHR42781:SF4">
    <property type="entry name" value="SPERMIDINE_PUTRESCINE IMPORT ATP-BINDING PROTEIN POTA"/>
    <property type="match status" value="1"/>
</dbReference>
<dbReference type="GO" id="GO:0043190">
    <property type="term" value="C:ATP-binding cassette (ABC) transporter complex"/>
    <property type="evidence" value="ECO:0007669"/>
    <property type="project" value="InterPro"/>
</dbReference>
<dbReference type="Gene3D" id="3.40.50.300">
    <property type="entry name" value="P-loop containing nucleotide triphosphate hydrolases"/>
    <property type="match status" value="1"/>
</dbReference>
<dbReference type="InterPro" id="IPR013611">
    <property type="entry name" value="Transp-assoc_OB_typ2"/>
</dbReference>
<evidence type="ECO:0000256" key="4">
    <source>
        <dbReference type="ARBA" id="ARBA00022840"/>
    </source>
</evidence>
<dbReference type="PANTHER" id="PTHR42781">
    <property type="entry name" value="SPERMIDINE/PUTRESCINE IMPORT ATP-BINDING PROTEIN POTA"/>
    <property type="match status" value="1"/>
</dbReference>
<dbReference type="InterPro" id="IPR050093">
    <property type="entry name" value="ABC_SmlMolc_Importer"/>
</dbReference>
<dbReference type="InterPro" id="IPR017871">
    <property type="entry name" value="ABC_transporter-like_CS"/>
</dbReference>
<dbReference type="GO" id="GO:0016887">
    <property type="term" value="F:ATP hydrolysis activity"/>
    <property type="evidence" value="ECO:0007669"/>
    <property type="project" value="InterPro"/>
</dbReference>
<dbReference type="KEGG" id="lvs:LOKVESSMR4R_03194"/>
<dbReference type="Proteomes" id="UP000195273">
    <property type="component" value="Chromosome"/>
</dbReference>
<dbReference type="InterPro" id="IPR012340">
    <property type="entry name" value="NA-bd_OB-fold"/>
</dbReference>
<dbReference type="SMART" id="SM00382">
    <property type="entry name" value="AAA"/>
    <property type="match status" value="1"/>
</dbReference>
<comment type="subunit">
    <text evidence="7">The complex is composed of two ATP-binding proteins (PotA), two transmembrane proteins (PotB and PotC) and a solute-binding protein (PotD).</text>
</comment>
<protein>
    <recommendedName>
        <fullName evidence="7">Spermidine/putrescine import ATP-binding protein PotA</fullName>
        <ecNumber evidence="7">7.6.2.11</ecNumber>
    </recommendedName>
</protein>
<dbReference type="EC" id="7.6.2.11" evidence="7"/>
<gene>
    <name evidence="7 9" type="primary">potA</name>
    <name evidence="9" type="ORF">LOKVESSMR4R_03194</name>
</gene>
<sequence>MTELLEIEHASKRFATPDGRFITALDDVSLSVGANEFLTLLGPSGCGKTTLLRTISGFEDLDSGKIHIDGRDVSDWPAHKRPVNTVFQKYALFPHLSVARNVAYSLEIAKAPKPEIQARVGEMLELVGLGGFGNRKITQLSGGQQQRVALARSLIARPKILLLDEPLSALDKSLRHKMQQELKSLQHEIGISFVFVTHDQEEALTMSDRIAVLGHGKIQQLGSPEDLYRRPSSAFVAEFLGESNMFDGQVSASGPRDAKIDLVLGQSVSVAKDNLSEGQAIKLLIRPEDVVINPPTGSVGLTFSGTVSETYFVGTDYQLVVQTPNAGPIRVTTRVGFAQSPTVGADITLHVPNDAIHVITDEAA</sequence>
<organism evidence="9 10">
    <name type="scientific">Yoonia vestfoldensis</name>
    <dbReference type="NCBI Taxonomy" id="245188"/>
    <lineage>
        <taxon>Bacteria</taxon>
        <taxon>Pseudomonadati</taxon>
        <taxon>Pseudomonadota</taxon>
        <taxon>Alphaproteobacteria</taxon>
        <taxon>Rhodobacterales</taxon>
        <taxon>Paracoccaceae</taxon>
        <taxon>Yoonia</taxon>
    </lineage>
</organism>
<feature type="domain" description="ABC transporter" evidence="8">
    <location>
        <begin position="5"/>
        <end position="240"/>
    </location>
</feature>
<evidence type="ECO:0000256" key="5">
    <source>
        <dbReference type="ARBA" id="ARBA00022967"/>
    </source>
</evidence>
<dbReference type="InterPro" id="IPR005893">
    <property type="entry name" value="PotA-like"/>
</dbReference>
<comment type="function">
    <text evidence="7">Part of the ABC transporter complex PotABCD involved in spermidine/putrescine import. Responsible for energy coupling to the transport system.</text>
</comment>
<evidence type="ECO:0000259" key="8">
    <source>
        <dbReference type="PROSITE" id="PS50893"/>
    </source>
</evidence>
<evidence type="ECO:0000313" key="9">
    <source>
        <dbReference type="EMBL" id="ARU02475.1"/>
    </source>
</evidence>
<dbReference type="Gene3D" id="2.40.50.100">
    <property type="match status" value="1"/>
</dbReference>
<dbReference type="PROSITE" id="PS50893">
    <property type="entry name" value="ABC_TRANSPORTER_2"/>
    <property type="match status" value="1"/>
</dbReference>
<comment type="catalytic activity">
    <reaction evidence="7">
        <text>ATP + H2O + polyamine-[polyamine-binding protein]Side 1 = ADP + phosphate + polyamineSide 2 + [polyamine-binding protein]Side 1.</text>
        <dbReference type="EC" id="7.6.2.11"/>
    </reaction>
</comment>